<name>A0A836H1F5_9TRYP</name>
<keyword evidence="2" id="KW-1133">Transmembrane helix</keyword>
<reference evidence="4" key="2">
    <citation type="journal article" date="2021" name="Sci. Data">
        <title>Chromosome-scale genome sequencing, assembly and annotation of six genomes from subfamily Leishmaniinae.</title>
        <authorList>
            <person name="Almutairi H."/>
            <person name="Urbaniak M.D."/>
            <person name="Bates M.D."/>
            <person name="Jariyapan N."/>
            <person name="Kwakye-Nuako G."/>
            <person name="Thomaz Soccol V."/>
            <person name="Al-Salem W.S."/>
            <person name="Dillon R.J."/>
            <person name="Bates P.A."/>
            <person name="Gatherer D."/>
        </authorList>
    </citation>
    <scope>NUCLEOTIDE SEQUENCE [LARGE SCALE GENOMIC DNA]</scope>
</reference>
<dbReference type="EMBL" id="JAFEUZ010000024">
    <property type="protein sequence ID" value="KAG5477707.1"/>
    <property type="molecule type" value="Genomic_DNA"/>
</dbReference>
<accession>A0A836H1F5</accession>
<sequence length="129" mass="14288">MSADLECGSKAFGRYTCKGAPRPSVCCANGCCAASPYGVHMPTGLPLWLRIFVAAFAGLAMGALFAFCLYRDHRALRAYTLLKEEEAKERRQRRDEELHRLHPTGPQNVEDEASHMPDAQSHPSLRRAA</sequence>
<dbReference type="KEGG" id="lmat:92514994"/>
<evidence type="ECO:0000256" key="2">
    <source>
        <dbReference type="SAM" id="Phobius"/>
    </source>
</evidence>
<comment type="caution">
    <text evidence="3">The sequence shown here is derived from an EMBL/GenBank/DDBJ whole genome shotgun (WGS) entry which is preliminary data.</text>
</comment>
<dbReference type="OrthoDB" id="272386at2759"/>
<reference evidence="4" key="1">
    <citation type="journal article" date="2021" name="Microbiol. Resour. Announc.">
        <title>LGAAP: Leishmaniinae Genome Assembly and Annotation Pipeline.</title>
        <authorList>
            <person name="Almutairi H."/>
            <person name="Urbaniak M.D."/>
            <person name="Bates M.D."/>
            <person name="Jariyapan N."/>
            <person name="Kwakye-Nuako G."/>
            <person name="Thomaz-Soccol V."/>
            <person name="Al-Salem W.S."/>
            <person name="Dillon R.J."/>
            <person name="Bates P.A."/>
            <person name="Gatherer D."/>
        </authorList>
    </citation>
    <scope>NUCLEOTIDE SEQUENCE [LARGE SCALE GENOMIC DNA]</scope>
</reference>
<dbReference type="RefSeq" id="XP_067178345.1">
    <property type="nucleotide sequence ID" value="XM_067322482.1"/>
</dbReference>
<evidence type="ECO:0000313" key="3">
    <source>
        <dbReference type="EMBL" id="KAG5477707.1"/>
    </source>
</evidence>
<keyword evidence="2" id="KW-0812">Transmembrane</keyword>
<protein>
    <recommendedName>
        <fullName evidence="5">Transmembrane protein</fullName>
    </recommendedName>
</protein>
<keyword evidence="4" id="KW-1185">Reference proteome</keyword>
<feature type="compositionally biased region" description="Basic and acidic residues" evidence="1">
    <location>
        <begin position="85"/>
        <end position="100"/>
    </location>
</feature>
<gene>
    <name evidence="3" type="ORF">LSCM1_05003</name>
</gene>
<feature type="transmembrane region" description="Helical" evidence="2">
    <location>
        <begin position="47"/>
        <end position="70"/>
    </location>
</feature>
<feature type="region of interest" description="Disordered" evidence="1">
    <location>
        <begin position="85"/>
        <end position="129"/>
    </location>
</feature>
<organism evidence="3 4">
    <name type="scientific">Leishmania martiniquensis</name>
    <dbReference type="NCBI Taxonomy" id="1580590"/>
    <lineage>
        <taxon>Eukaryota</taxon>
        <taxon>Discoba</taxon>
        <taxon>Euglenozoa</taxon>
        <taxon>Kinetoplastea</taxon>
        <taxon>Metakinetoplastina</taxon>
        <taxon>Trypanosomatida</taxon>
        <taxon>Trypanosomatidae</taxon>
        <taxon>Leishmaniinae</taxon>
        <taxon>Leishmania</taxon>
    </lineage>
</organism>
<dbReference type="GeneID" id="92514994"/>
<dbReference type="Proteomes" id="UP000673552">
    <property type="component" value="Unassembled WGS sequence"/>
</dbReference>
<evidence type="ECO:0000313" key="4">
    <source>
        <dbReference type="Proteomes" id="UP000673552"/>
    </source>
</evidence>
<evidence type="ECO:0000256" key="1">
    <source>
        <dbReference type="SAM" id="MobiDB-lite"/>
    </source>
</evidence>
<keyword evidence="2" id="KW-0472">Membrane</keyword>
<proteinExistence type="predicted"/>
<evidence type="ECO:0008006" key="5">
    <source>
        <dbReference type="Google" id="ProtNLM"/>
    </source>
</evidence>
<dbReference type="AlphaFoldDB" id="A0A836H1F5"/>